<evidence type="ECO:0000256" key="7">
    <source>
        <dbReference type="PIRSR" id="PIRSR001434-2"/>
    </source>
</evidence>
<keyword evidence="3" id="KW-0808">Transferase</keyword>
<dbReference type="GO" id="GO:0004124">
    <property type="term" value="F:cysteine synthase activity"/>
    <property type="evidence" value="ECO:0007669"/>
    <property type="project" value="TreeGrafter"/>
</dbReference>
<gene>
    <name evidence="9" type="ORF">P6N53_02405</name>
</gene>
<dbReference type="InterPro" id="IPR054542">
    <property type="entry name" value="Cys_met_metab_PP"/>
</dbReference>
<protein>
    <recommendedName>
        <fullName evidence="6">O-succinylhomoserine sulfhydrylase</fullName>
    </recommendedName>
</protein>
<keyword evidence="10" id="KW-1185">Reference proteome</keyword>
<dbReference type="Pfam" id="PF01053">
    <property type="entry name" value="Cys_Met_Meta_PP"/>
    <property type="match status" value="1"/>
</dbReference>
<dbReference type="Proteomes" id="UP001172911">
    <property type="component" value="Unassembled WGS sequence"/>
</dbReference>
<name>A0AAW7Z9P6_9FIRM</name>
<reference evidence="9" key="1">
    <citation type="journal article" date="2023" name="J. Hazard. Mater.">
        <title>Anaerobic biodegradation of pyrene and benzo[a]pyrene by a new sulfate-reducing Desulforamulus aquiferis strain DSA.</title>
        <authorList>
            <person name="Zhang Z."/>
            <person name="Sun J."/>
            <person name="Gong X."/>
            <person name="Wang C."/>
            <person name="Wang H."/>
        </authorList>
    </citation>
    <scope>NUCLEOTIDE SEQUENCE</scope>
    <source>
        <strain evidence="9">DSA</strain>
    </source>
</reference>
<dbReference type="FunFam" id="3.90.1150.10:FF:000033">
    <property type="entry name" value="Cystathionine gamma-synthase"/>
    <property type="match status" value="1"/>
</dbReference>
<dbReference type="GO" id="GO:0071269">
    <property type="term" value="P:L-homocysteine biosynthetic process"/>
    <property type="evidence" value="ECO:0007669"/>
    <property type="project" value="TreeGrafter"/>
</dbReference>
<dbReference type="InterPro" id="IPR006235">
    <property type="entry name" value="OAc-hSer/O-AcSer_sulfhydrylase"/>
</dbReference>
<comment type="subunit">
    <text evidence="2">Homotetramer.</text>
</comment>
<evidence type="ECO:0000256" key="3">
    <source>
        <dbReference type="ARBA" id="ARBA00022679"/>
    </source>
</evidence>
<reference evidence="9" key="2">
    <citation type="submission" date="2023-03" db="EMBL/GenBank/DDBJ databases">
        <authorList>
            <person name="Zhang Z."/>
        </authorList>
    </citation>
    <scope>NUCLEOTIDE SEQUENCE</scope>
    <source>
        <strain evidence="9">DSA</strain>
    </source>
</reference>
<evidence type="ECO:0000256" key="5">
    <source>
        <dbReference type="ARBA" id="ARBA00060995"/>
    </source>
</evidence>
<comment type="caution">
    <text evidence="9">The sequence shown here is derived from an EMBL/GenBank/DDBJ whole genome shotgun (WGS) entry which is preliminary data.</text>
</comment>
<dbReference type="PANTHER" id="PTHR43797">
    <property type="entry name" value="HOMOCYSTEINE/CYSTEINE SYNTHASE"/>
    <property type="match status" value="1"/>
</dbReference>
<evidence type="ECO:0000313" key="10">
    <source>
        <dbReference type="Proteomes" id="UP001172911"/>
    </source>
</evidence>
<sequence length="426" mass="45740">MSNEKLGFETLALHAGHNPDSETLSRAVPIYQTTSYVFKDSEHAANLFGLREEGHIYTRIDNPTTDILEKRLAALEGGVGALAFASGHAAITAAVLNIAAAGDEIVSSTNLYGGTVNLFTHTFSRLGIKVKFVNPENPDEFKKAINDKTKAVFAEIIGNPKCDVLDIEAVSAIAHEAGIPLIIDGTFATPYLCRPLEYGADIVIHSTTKFIGGHGNSIGGVIIDSGKFDWTQNNKFPGLTSPDPSYHGITYTKDVGAAAYIVRARVQLLRDFGACISPFNSFLLLQGIETLALRMDRHVTNAQKVAEFLANHPKVSWVSYPGLSNHPSHSLASKYLAKGAGAILTFGIKGGVAEGRRFIDSLKIFSHLANVGDAKSLVIHPASTTHSQLSEEAQRKAGVSPELVRLSIGLESVKDLLEDLDQALRA</sequence>
<dbReference type="CDD" id="cd00614">
    <property type="entry name" value="CGS_like"/>
    <property type="match status" value="1"/>
</dbReference>
<accession>A0AAW7Z9P6</accession>
<dbReference type="EMBL" id="JARPTC010000003">
    <property type="protein sequence ID" value="MDO7786072.1"/>
    <property type="molecule type" value="Genomic_DNA"/>
</dbReference>
<dbReference type="NCBIfam" id="NF006096">
    <property type="entry name" value="PRK08248.1"/>
    <property type="match status" value="1"/>
</dbReference>
<dbReference type="InterPro" id="IPR000277">
    <property type="entry name" value="Cys/Met-Metab_PyrdxlP-dep_enz"/>
</dbReference>
<dbReference type="GO" id="GO:0005737">
    <property type="term" value="C:cytoplasm"/>
    <property type="evidence" value="ECO:0007669"/>
    <property type="project" value="TreeGrafter"/>
</dbReference>
<dbReference type="GO" id="GO:0006535">
    <property type="term" value="P:cysteine biosynthetic process from serine"/>
    <property type="evidence" value="ECO:0007669"/>
    <property type="project" value="TreeGrafter"/>
</dbReference>
<dbReference type="FunFam" id="3.40.640.10:FF:000035">
    <property type="entry name" value="O-succinylhomoserine sulfhydrylase"/>
    <property type="match status" value="1"/>
</dbReference>
<dbReference type="InterPro" id="IPR015422">
    <property type="entry name" value="PyrdxlP-dep_Trfase_small"/>
</dbReference>
<evidence type="ECO:0000256" key="6">
    <source>
        <dbReference type="ARBA" id="ARBA00071157"/>
    </source>
</evidence>
<dbReference type="InterPro" id="IPR015424">
    <property type="entry name" value="PyrdxlP-dep_Trfase"/>
</dbReference>
<comment type="cofactor">
    <cofactor evidence="1 8">
        <name>pyridoxal 5'-phosphate</name>
        <dbReference type="ChEBI" id="CHEBI:597326"/>
    </cofactor>
</comment>
<dbReference type="NCBIfam" id="TIGR01326">
    <property type="entry name" value="OAH_OAS_sulfhy"/>
    <property type="match status" value="1"/>
</dbReference>
<dbReference type="GO" id="GO:0019346">
    <property type="term" value="P:transsulfuration"/>
    <property type="evidence" value="ECO:0007669"/>
    <property type="project" value="InterPro"/>
</dbReference>
<dbReference type="SUPFAM" id="SSF53383">
    <property type="entry name" value="PLP-dependent transferases"/>
    <property type="match status" value="1"/>
</dbReference>
<dbReference type="GO" id="GO:0030170">
    <property type="term" value="F:pyridoxal phosphate binding"/>
    <property type="evidence" value="ECO:0007669"/>
    <property type="project" value="InterPro"/>
</dbReference>
<comment type="similarity">
    <text evidence="5">Belongs to the trans-sulfuration enzymes family. MetZ subfamily.</text>
</comment>
<dbReference type="InterPro" id="IPR015421">
    <property type="entry name" value="PyrdxlP-dep_Trfase_major"/>
</dbReference>
<evidence type="ECO:0000256" key="1">
    <source>
        <dbReference type="ARBA" id="ARBA00001933"/>
    </source>
</evidence>
<evidence type="ECO:0000256" key="4">
    <source>
        <dbReference type="ARBA" id="ARBA00022898"/>
    </source>
</evidence>
<dbReference type="AlphaFoldDB" id="A0AAW7Z9P6"/>
<keyword evidence="4 7" id="KW-0663">Pyridoxal phosphate</keyword>
<evidence type="ECO:0000256" key="8">
    <source>
        <dbReference type="RuleBase" id="RU362118"/>
    </source>
</evidence>
<organism evidence="9 10">
    <name type="scientific">Desulforamulus aquiferis</name>
    <dbReference type="NCBI Taxonomy" id="1397668"/>
    <lineage>
        <taxon>Bacteria</taxon>
        <taxon>Bacillati</taxon>
        <taxon>Bacillota</taxon>
        <taxon>Clostridia</taxon>
        <taxon>Eubacteriales</taxon>
        <taxon>Peptococcaceae</taxon>
        <taxon>Desulforamulus</taxon>
    </lineage>
</organism>
<dbReference type="PIRSF" id="PIRSF001434">
    <property type="entry name" value="CGS"/>
    <property type="match status" value="1"/>
</dbReference>
<dbReference type="RefSeq" id="WP_304540888.1">
    <property type="nucleotide sequence ID" value="NZ_JARPTC010000003.1"/>
</dbReference>
<dbReference type="GO" id="GO:0003961">
    <property type="term" value="F:O-acetylhomoserine aminocarboxypropyltransferase activity"/>
    <property type="evidence" value="ECO:0007669"/>
    <property type="project" value="TreeGrafter"/>
</dbReference>
<evidence type="ECO:0000256" key="2">
    <source>
        <dbReference type="ARBA" id="ARBA00011881"/>
    </source>
</evidence>
<evidence type="ECO:0000313" key="9">
    <source>
        <dbReference type="EMBL" id="MDO7786072.1"/>
    </source>
</evidence>
<dbReference type="Gene3D" id="3.40.640.10">
    <property type="entry name" value="Type I PLP-dependent aspartate aminotransferase-like (Major domain)"/>
    <property type="match status" value="1"/>
</dbReference>
<dbReference type="PROSITE" id="PS00868">
    <property type="entry name" value="CYS_MET_METAB_PP"/>
    <property type="match status" value="1"/>
</dbReference>
<dbReference type="PANTHER" id="PTHR43797:SF2">
    <property type="entry name" value="HOMOCYSTEINE_CYSTEINE SYNTHASE"/>
    <property type="match status" value="1"/>
</dbReference>
<feature type="modified residue" description="N6-(pyridoxal phosphate)lysine" evidence="7">
    <location>
        <position position="209"/>
    </location>
</feature>
<proteinExistence type="inferred from homology"/>
<dbReference type="Gene3D" id="3.90.1150.10">
    <property type="entry name" value="Aspartate Aminotransferase, domain 1"/>
    <property type="match status" value="1"/>
</dbReference>